<evidence type="ECO:0000313" key="2">
    <source>
        <dbReference type="Proteomes" id="UP001152531"/>
    </source>
</evidence>
<proteinExistence type="predicted"/>
<comment type="caution">
    <text evidence="1">The sequence shown here is derived from an EMBL/GenBank/DDBJ whole genome shotgun (WGS) entry which is preliminary data.</text>
</comment>
<organism evidence="1 2">
    <name type="scientific">[Candida] jaroonii</name>
    <dbReference type="NCBI Taxonomy" id="467808"/>
    <lineage>
        <taxon>Eukaryota</taxon>
        <taxon>Fungi</taxon>
        <taxon>Dikarya</taxon>
        <taxon>Ascomycota</taxon>
        <taxon>Saccharomycotina</taxon>
        <taxon>Pichiomycetes</taxon>
        <taxon>Debaryomycetaceae</taxon>
        <taxon>Yamadazyma</taxon>
    </lineage>
</organism>
<reference evidence="1" key="1">
    <citation type="submission" date="2022-06" db="EMBL/GenBank/DDBJ databases">
        <authorList>
            <person name="Legras J.-L."/>
            <person name="Devillers H."/>
            <person name="Grondin C."/>
        </authorList>
    </citation>
    <scope>NUCLEOTIDE SEQUENCE</scope>
    <source>
        <strain evidence="1">CLIB 1444</strain>
    </source>
</reference>
<evidence type="ECO:0000313" key="1">
    <source>
        <dbReference type="EMBL" id="CAH6722783.1"/>
    </source>
</evidence>
<accession>A0ACA9YCI5</accession>
<keyword evidence="2" id="KW-1185">Reference proteome</keyword>
<gene>
    <name evidence="1" type="ORF">CLIB1444_11S01024</name>
</gene>
<sequence>MSTPAEIIAARYEDNVTDSDISFDEETASMSTSIPSINDEAAFPTLGGGKKPSPQPTSWGPSSNAIKAPKFKSSTIQEAFSLDTEDQLNLAKPEFVKVVSTVSSETKTKIESTVSQHTKKRTFVINGKPEDVKLAKRLIIKKITKGVKLSFNVPSKLRSRIIGPGGKTLKPIIAEYDIKIDIGNEETIDESAEEDDIFYKSVIVTIEGDAESCKLSKAKILSIVNAETKNLSIKVPIDEDLKPFAQKFLQPTIDQFSDVDVLFPDYKSSKDTVTVVGDREEVLKVKELIKSKLDILSAKIFTDEVPIPATKHQFLPIDNILEEFNVLIKLPTDGEKNVKFIGEKSQLSKAKESARQTTVQYNVEVLEMSKANKNLDLVKAIAQYLKKSGFFKSLQSEYNVTINAIINAETVPIEIVNSDKDAVVPVKKAIVAKVNQLTRETYKVINDIDSFLIPKVPSTIDSITKELNIAYVIVDGKITLFNEETDSDTDFVDSNADESFDKVDNELNSLRELGKNLDTVEVEIPAKSQKFVSGPRDCVLNSILGELEPKTVEIKVGDKITLHGIKSQVAIAKKLIEQVVKDGEEFGDKYSTTVIVPTIVLSRLIGKNGSFLTGLREEFGTKIDVEDDKEKSDKSEISIVGYKRTAEACKAKIVSVSKRWADETTETLRIESQYHKRIIGAKGVYINRLQDKYGVRIRFPSAQDQGADAPKTKDEVTIRGPSKSVAGAKAEIEELYKFEKENGFVETIKIPVKAISRVIGKSGETINDIADGFGIEYDFKRDNKEKEEELGYAEVKLTGSKSGLKQAIAKLNEIIKEVEEFVSIDVEVESKYHRDLIGPGGSKMREIISIAGGDDITPRGRYHRLLTIPNEDSGSDLINSQGPKQIVNKIIEQINELVANKKASIVEELDIAKEKHRLIIGPSGSIRQDLEKEFNVSINVPRADNKSTLVKISGLPQNIENAKSKILELTKDDWSASLDVPEAYHALVAERGAIFNYLKQEFNVEVTHGQNLSRKASKLSNSSIPSVDEKPEEDSKFIISELSSEIDESKIIPWRLKGDEEFTSKALKFLTERLETAKSSNYQAWFYSSKPSSFSRIIGPSGSTVKKLRESTKTFITVPRASDKNNNYVYLVGTEDALNEAKLAIEKLFK</sequence>
<name>A0ACA9YCI5_9ASCO</name>
<protein>
    <submittedName>
        <fullName evidence="1">Protein Scp160p</fullName>
    </submittedName>
</protein>
<dbReference type="Proteomes" id="UP001152531">
    <property type="component" value="Unassembled WGS sequence"/>
</dbReference>
<dbReference type="EMBL" id="CALSDN010000011">
    <property type="protein sequence ID" value="CAH6722783.1"/>
    <property type="molecule type" value="Genomic_DNA"/>
</dbReference>